<reference evidence="1 2" key="1">
    <citation type="submission" date="2021-06" db="EMBL/GenBank/DDBJ databases">
        <title>Caerostris darwini draft genome.</title>
        <authorList>
            <person name="Kono N."/>
            <person name="Arakawa K."/>
        </authorList>
    </citation>
    <scope>NUCLEOTIDE SEQUENCE [LARGE SCALE GENOMIC DNA]</scope>
</reference>
<dbReference type="Proteomes" id="UP001054837">
    <property type="component" value="Unassembled WGS sequence"/>
</dbReference>
<comment type="caution">
    <text evidence="1">The sequence shown here is derived from an EMBL/GenBank/DDBJ whole genome shotgun (WGS) entry which is preliminary data.</text>
</comment>
<evidence type="ECO:0000313" key="1">
    <source>
        <dbReference type="EMBL" id="GIY63936.1"/>
    </source>
</evidence>
<evidence type="ECO:0000313" key="2">
    <source>
        <dbReference type="Proteomes" id="UP001054837"/>
    </source>
</evidence>
<organism evidence="1 2">
    <name type="scientific">Caerostris darwini</name>
    <dbReference type="NCBI Taxonomy" id="1538125"/>
    <lineage>
        <taxon>Eukaryota</taxon>
        <taxon>Metazoa</taxon>
        <taxon>Ecdysozoa</taxon>
        <taxon>Arthropoda</taxon>
        <taxon>Chelicerata</taxon>
        <taxon>Arachnida</taxon>
        <taxon>Araneae</taxon>
        <taxon>Araneomorphae</taxon>
        <taxon>Entelegynae</taxon>
        <taxon>Araneoidea</taxon>
        <taxon>Araneidae</taxon>
        <taxon>Caerostris</taxon>
    </lineage>
</organism>
<accession>A0AAV4V133</accession>
<name>A0AAV4V133_9ARAC</name>
<dbReference type="EMBL" id="BPLQ01012247">
    <property type="protein sequence ID" value="GIY63936.1"/>
    <property type="molecule type" value="Genomic_DNA"/>
</dbReference>
<sequence>MPLSSPQGVPLRCCAIQTGAYRLVGRNRNLLAGGVGASPPDLMPSNLLGRYARHLPINKSGNPSLPKIWV</sequence>
<dbReference type="AlphaFoldDB" id="A0AAV4V133"/>
<gene>
    <name evidence="1" type="ORF">CDAR_255231</name>
</gene>
<keyword evidence="2" id="KW-1185">Reference proteome</keyword>
<proteinExistence type="predicted"/>
<protein>
    <submittedName>
        <fullName evidence="1">Uncharacterized protein</fullName>
    </submittedName>
</protein>